<evidence type="ECO:0000256" key="8">
    <source>
        <dbReference type="SAM" id="Phobius"/>
    </source>
</evidence>
<gene>
    <name evidence="9" type="ORF">GCM10012275_25580</name>
</gene>
<dbReference type="NCBIfam" id="TIGR00785">
    <property type="entry name" value="dass"/>
    <property type="match status" value="1"/>
</dbReference>
<dbReference type="GO" id="GO:0008514">
    <property type="term" value="F:organic anion transmembrane transporter activity"/>
    <property type="evidence" value="ECO:0007669"/>
    <property type="project" value="UniProtKB-ARBA"/>
</dbReference>
<name>A0A8J3FUW2_9PSEU</name>
<proteinExistence type="inferred from homology"/>
<evidence type="ECO:0000256" key="4">
    <source>
        <dbReference type="ARBA" id="ARBA00022692"/>
    </source>
</evidence>
<comment type="subcellular location">
    <subcellularLocation>
        <location evidence="1">Membrane</location>
        <topology evidence="1">Multi-pass membrane protein</topology>
    </subcellularLocation>
</comment>
<evidence type="ECO:0000313" key="10">
    <source>
        <dbReference type="Proteomes" id="UP000637578"/>
    </source>
</evidence>
<keyword evidence="10" id="KW-1185">Reference proteome</keyword>
<evidence type="ECO:0000256" key="6">
    <source>
        <dbReference type="ARBA" id="ARBA00023136"/>
    </source>
</evidence>
<evidence type="ECO:0000256" key="7">
    <source>
        <dbReference type="ARBA" id="ARBA00031174"/>
    </source>
</evidence>
<dbReference type="PANTHER" id="PTHR10283">
    <property type="entry name" value="SOLUTE CARRIER FAMILY 13 MEMBER"/>
    <property type="match status" value="1"/>
</dbReference>
<evidence type="ECO:0000313" key="9">
    <source>
        <dbReference type="EMBL" id="GGM53433.1"/>
    </source>
</evidence>
<dbReference type="InterPro" id="IPR001898">
    <property type="entry name" value="SLC13A/DASS"/>
</dbReference>
<feature type="transmembrane region" description="Helical" evidence="8">
    <location>
        <begin position="204"/>
        <end position="227"/>
    </location>
</feature>
<feature type="transmembrane region" description="Helical" evidence="8">
    <location>
        <begin position="247"/>
        <end position="269"/>
    </location>
</feature>
<feature type="transmembrane region" description="Helical" evidence="8">
    <location>
        <begin position="26"/>
        <end position="45"/>
    </location>
</feature>
<reference evidence="9" key="1">
    <citation type="journal article" date="2014" name="Int. J. Syst. Evol. Microbiol.">
        <title>Complete genome sequence of Corynebacterium casei LMG S-19264T (=DSM 44701T), isolated from a smear-ripened cheese.</title>
        <authorList>
            <consortium name="US DOE Joint Genome Institute (JGI-PGF)"/>
            <person name="Walter F."/>
            <person name="Albersmeier A."/>
            <person name="Kalinowski J."/>
            <person name="Ruckert C."/>
        </authorList>
    </citation>
    <scope>NUCLEOTIDE SEQUENCE</scope>
    <source>
        <strain evidence="9">CGMCC 4.5737</strain>
    </source>
</reference>
<evidence type="ECO:0000256" key="2">
    <source>
        <dbReference type="ARBA" id="ARBA00006772"/>
    </source>
</evidence>
<feature type="transmembrane region" description="Helical" evidence="8">
    <location>
        <begin position="338"/>
        <end position="358"/>
    </location>
</feature>
<evidence type="ECO:0000256" key="3">
    <source>
        <dbReference type="ARBA" id="ARBA00020150"/>
    </source>
</evidence>
<sequence length="523" mass="55165">MADGTVSEQRDSTSTLAEPVRASMRARVGVGLGPLLAVATYLLLPADSDGLTPEGRAVAAVGVLMAVWWVCESLPLAATALLPIVCFPLLGVSTVREATTPYANDIIFLLMGGMILGLAMQRWNLHRRIALRTILTVGTSPIYVIGGFMAATGFLSMWVSNTATTLMMLPIALSLITTVFQHFRSTENGYGDSNPVDDRDGRTFAVCLVLSIAYAASIGSLGTLIGTPPNAIMAAFLNDNHGISIGFGQWMAMGVPLAVVFLVVAWFMLTRVIFRIKLPSIPGGRALFQRELRELGPLSRGERTVLVVFACTAAAWVLREPITNWGWLTSHAPGIGNLSDTGIAIAAALALFFIPVDARRGVFAMDWATAVRLPWGMLLLFGGGLSLAAGIRSSGLDKWIGAQATALGDAPTVVLVLVVIAAVLLLTEVTSNTATATTFLPILAAAAIGTGSDVLLLVVPATLAASCAFMLPMATAPNALAFGSGYVTMPQMVRAGWWLNLVAIVLIQLTIYALGTWTLGIRL</sequence>
<dbReference type="AlphaFoldDB" id="A0A8J3FUW2"/>
<keyword evidence="5 8" id="KW-1133">Transmembrane helix</keyword>
<accession>A0A8J3FUW2</accession>
<dbReference type="Pfam" id="PF00939">
    <property type="entry name" value="Na_sulph_symp"/>
    <property type="match status" value="1"/>
</dbReference>
<dbReference type="RefSeq" id="WP_229686305.1">
    <property type="nucleotide sequence ID" value="NZ_BMMK01000010.1"/>
</dbReference>
<dbReference type="EMBL" id="BMMK01000010">
    <property type="protein sequence ID" value="GGM53433.1"/>
    <property type="molecule type" value="Genomic_DNA"/>
</dbReference>
<keyword evidence="4 8" id="KW-0812">Transmembrane</keyword>
<feature type="transmembrane region" description="Helical" evidence="8">
    <location>
        <begin position="165"/>
        <end position="183"/>
    </location>
</feature>
<dbReference type="Proteomes" id="UP000637578">
    <property type="component" value="Unassembled WGS sequence"/>
</dbReference>
<feature type="transmembrane region" description="Helical" evidence="8">
    <location>
        <begin position="411"/>
        <end position="430"/>
    </location>
</feature>
<keyword evidence="6 8" id="KW-0472">Membrane</keyword>
<comment type="similarity">
    <text evidence="2">Belongs to the SLC13A/DASS transporter (TC 2.A.47) family. NADC subfamily.</text>
</comment>
<organism evidence="9 10">
    <name type="scientific">Longimycelium tulufanense</name>
    <dbReference type="NCBI Taxonomy" id="907463"/>
    <lineage>
        <taxon>Bacteria</taxon>
        <taxon>Bacillati</taxon>
        <taxon>Actinomycetota</taxon>
        <taxon>Actinomycetes</taxon>
        <taxon>Pseudonocardiales</taxon>
        <taxon>Pseudonocardiaceae</taxon>
        <taxon>Longimycelium</taxon>
    </lineage>
</organism>
<comment type="caution">
    <text evidence="9">The sequence shown here is derived from an EMBL/GenBank/DDBJ whole genome shotgun (WGS) entry which is preliminary data.</text>
</comment>
<dbReference type="PANTHER" id="PTHR10283:SF82">
    <property type="entry name" value="SOLUTE CARRIER FAMILY 13 MEMBER 2"/>
    <property type="match status" value="1"/>
</dbReference>
<evidence type="ECO:0000256" key="1">
    <source>
        <dbReference type="ARBA" id="ARBA00004141"/>
    </source>
</evidence>
<feature type="transmembrane region" description="Helical" evidence="8">
    <location>
        <begin position="442"/>
        <end position="475"/>
    </location>
</feature>
<feature type="transmembrane region" description="Helical" evidence="8">
    <location>
        <begin position="57"/>
        <end position="90"/>
    </location>
</feature>
<feature type="transmembrane region" description="Helical" evidence="8">
    <location>
        <begin position="370"/>
        <end position="391"/>
    </location>
</feature>
<feature type="transmembrane region" description="Helical" evidence="8">
    <location>
        <begin position="495"/>
        <end position="519"/>
    </location>
</feature>
<evidence type="ECO:0000256" key="5">
    <source>
        <dbReference type="ARBA" id="ARBA00022989"/>
    </source>
</evidence>
<feature type="transmembrane region" description="Helical" evidence="8">
    <location>
        <begin position="300"/>
        <end position="318"/>
    </location>
</feature>
<dbReference type="GO" id="GO:0005886">
    <property type="term" value="C:plasma membrane"/>
    <property type="evidence" value="ECO:0007669"/>
    <property type="project" value="TreeGrafter"/>
</dbReference>
<protein>
    <recommendedName>
        <fullName evidence="3">Sodium-dependent dicarboxylate transporter SdcS</fullName>
    </recommendedName>
    <alternativeName>
        <fullName evidence="7">Na(+)/dicarboxylate symporter</fullName>
    </alternativeName>
</protein>
<dbReference type="GO" id="GO:1905039">
    <property type="term" value="P:carboxylic acid transmembrane transport"/>
    <property type="evidence" value="ECO:0007669"/>
    <property type="project" value="UniProtKB-ARBA"/>
</dbReference>
<reference evidence="9" key="2">
    <citation type="submission" date="2020-09" db="EMBL/GenBank/DDBJ databases">
        <authorList>
            <person name="Sun Q."/>
            <person name="Zhou Y."/>
        </authorList>
    </citation>
    <scope>NUCLEOTIDE SEQUENCE</scope>
    <source>
        <strain evidence="9">CGMCC 4.5737</strain>
    </source>
</reference>